<proteinExistence type="predicted"/>
<gene>
    <name evidence="2" type="ORF">DWB61_15275</name>
</gene>
<name>A0A425XXJ4_9BACT</name>
<dbReference type="InterPro" id="IPR057695">
    <property type="entry name" value="DUF7935"/>
</dbReference>
<dbReference type="OrthoDB" id="1493032at2"/>
<reference evidence="2 3" key="1">
    <citation type="submission" date="2018-07" db="EMBL/GenBank/DDBJ databases">
        <title>Draft genome sequence of Ancylomarina sp. M1P.</title>
        <authorList>
            <person name="Yadav S."/>
            <person name="Villanueva L."/>
            <person name="Damste J.S.S."/>
        </authorList>
    </citation>
    <scope>NUCLEOTIDE SEQUENCE [LARGE SCALE GENOMIC DNA]</scope>
    <source>
        <strain evidence="2 3">M1P</strain>
    </source>
</reference>
<sequence>MLELLKYTLPALVVFATAYFLIKAMLVKEEKKMKLDVFLNNQKAITPIRLQAYERLIILLERIHPESLVIRENKPDMTNQQLHQVLLTMIRGEFEHNLSQQLYVTPQAWMLIKAAKESLVQLVNAEALQLVPSDSSINLSKAIIEAQMKDKKSSHAEAIAFLKAEVQSLF</sequence>
<dbReference type="Pfam" id="PF25589">
    <property type="entry name" value="DUF7935"/>
    <property type="match status" value="1"/>
</dbReference>
<comment type="caution">
    <text evidence="2">The sequence shown here is derived from an EMBL/GenBank/DDBJ whole genome shotgun (WGS) entry which is preliminary data.</text>
</comment>
<protein>
    <submittedName>
        <fullName evidence="2">Uncharacterized protein</fullName>
    </submittedName>
</protein>
<keyword evidence="1" id="KW-1133">Transmembrane helix</keyword>
<evidence type="ECO:0000256" key="1">
    <source>
        <dbReference type="SAM" id="Phobius"/>
    </source>
</evidence>
<dbReference type="EMBL" id="QQWG01000020">
    <property type="protein sequence ID" value="RRG19407.1"/>
    <property type="molecule type" value="Genomic_DNA"/>
</dbReference>
<dbReference type="Proteomes" id="UP000285794">
    <property type="component" value="Unassembled WGS sequence"/>
</dbReference>
<keyword evidence="3" id="KW-1185">Reference proteome</keyword>
<dbReference type="RefSeq" id="WP_125031753.1">
    <property type="nucleotide sequence ID" value="NZ_JAPXVP010000005.1"/>
</dbReference>
<organism evidence="2 3">
    <name type="scientific">Ancylomarina euxinus</name>
    <dbReference type="NCBI Taxonomy" id="2283627"/>
    <lineage>
        <taxon>Bacteria</taxon>
        <taxon>Pseudomonadati</taxon>
        <taxon>Bacteroidota</taxon>
        <taxon>Bacteroidia</taxon>
        <taxon>Marinilabiliales</taxon>
        <taxon>Marinifilaceae</taxon>
        <taxon>Ancylomarina</taxon>
    </lineage>
</organism>
<keyword evidence="1" id="KW-0812">Transmembrane</keyword>
<dbReference type="AlphaFoldDB" id="A0A425XXJ4"/>
<evidence type="ECO:0000313" key="2">
    <source>
        <dbReference type="EMBL" id="RRG19407.1"/>
    </source>
</evidence>
<feature type="transmembrane region" description="Helical" evidence="1">
    <location>
        <begin position="6"/>
        <end position="26"/>
    </location>
</feature>
<keyword evidence="1" id="KW-0472">Membrane</keyword>
<accession>A0A425XXJ4</accession>
<evidence type="ECO:0000313" key="3">
    <source>
        <dbReference type="Proteomes" id="UP000285794"/>
    </source>
</evidence>